<feature type="repeat" description="ANK" evidence="3">
    <location>
        <begin position="592"/>
        <end position="624"/>
    </location>
</feature>
<feature type="repeat" description="ANK" evidence="3">
    <location>
        <begin position="386"/>
        <end position="418"/>
    </location>
</feature>
<dbReference type="OrthoDB" id="6366928at2759"/>
<dbReference type="Gene3D" id="1.25.40.20">
    <property type="entry name" value="Ankyrin repeat-containing domain"/>
    <property type="match status" value="6"/>
</dbReference>
<evidence type="ECO:0000313" key="4">
    <source>
        <dbReference type="EMBL" id="KAG0721622.1"/>
    </source>
</evidence>
<dbReference type="PANTHER" id="PTHR24166">
    <property type="entry name" value="ROLLING PEBBLES, ISOFORM B"/>
    <property type="match status" value="1"/>
</dbReference>
<feature type="repeat" description="ANK" evidence="3">
    <location>
        <begin position="659"/>
        <end position="691"/>
    </location>
</feature>
<feature type="repeat" description="ANK" evidence="3">
    <location>
        <begin position="626"/>
        <end position="658"/>
    </location>
</feature>
<feature type="repeat" description="ANK" evidence="3">
    <location>
        <begin position="218"/>
        <end position="250"/>
    </location>
</feature>
<feature type="repeat" description="ANK" evidence="3">
    <location>
        <begin position="285"/>
        <end position="317"/>
    </location>
</feature>
<feature type="repeat" description="ANK" evidence="3">
    <location>
        <begin position="318"/>
        <end position="351"/>
    </location>
</feature>
<dbReference type="InterPro" id="IPR050889">
    <property type="entry name" value="Dendritic_Spine_Reg/Scaffold"/>
</dbReference>
<feature type="repeat" description="ANK" evidence="3">
    <location>
        <begin position="151"/>
        <end position="183"/>
    </location>
</feature>
<feature type="repeat" description="ANK" evidence="3">
    <location>
        <begin position="251"/>
        <end position="284"/>
    </location>
</feature>
<gene>
    <name evidence="4" type="primary">ANK1_6</name>
    <name evidence="4" type="ORF">GWK47_046111</name>
</gene>
<keyword evidence="1" id="KW-0677">Repeat</keyword>
<dbReference type="SUPFAM" id="SSF48403">
    <property type="entry name" value="Ankyrin repeat"/>
    <property type="match status" value="2"/>
</dbReference>
<dbReference type="PROSITE" id="PS50088">
    <property type="entry name" value="ANK_REPEAT"/>
    <property type="match status" value="14"/>
</dbReference>
<feature type="repeat" description="ANK" evidence="3">
    <location>
        <begin position="84"/>
        <end position="116"/>
    </location>
</feature>
<dbReference type="PANTHER" id="PTHR24166:SF48">
    <property type="entry name" value="PROTEIN VAPYRIN"/>
    <property type="match status" value="1"/>
</dbReference>
<evidence type="ECO:0000256" key="3">
    <source>
        <dbReference type="PROSITE-ProRule" id="PRU00023"/>
    </source>
</evidence>
<feature type="repeat" description="ANK" evidence="3">
    <location>
        <begin position="692"/>
        <end position="724"/>
    </location>
</feature>
<keyword evidence="2 3" id="KW-0040">ANK repeat</keyword>
<dbReference type="Pfam" id="PF00023">
    <property type="entry name" value="Ank"/>
    <property type="match status" value="2"/>
</dbReference>
<evidence type="ECO:0000256" key="2">
    <source>
        <dbReference type="ARBA" id="ARBA00023043"/>
    </source>
</evidence>
<feature type="repeat" description="ANK" evidence="3">
    <location>
        <begin position="117"/>
        <end position="150"/>
    </location>
</feature>
<reference evidence="4" key="1">
    <citation type="submission" date="2020-07" db="EMBL/GenBank/DDBJ databases">
        <title>The High-quality genome of the commercially important snow crab, Chionoecetes opilio.</title>
        <authorList>
            <person name="Jeong J.-H."/>
            <person name="Ryu S."/>
        </authorList>
    </citation>
    <scope>NUCLEOTIDE SEQUENCE</scope>
    <source>
        <strain evidence="4">MADBK_172401_WGS</strain>
        <tissue evidence="4">Digestive gland</tissue>
    </source>
</reference>
<evidence type="ECO:0000256" key="1">
    <source>
        <dbReference type="ARBA" id="ARBA00022737"/>
    </source>
</evidence>
<proteinExistence type="predicted"/>
<evidence type="ECO:0000313" key="5">
    <source>
        <dbReference type="Proteomes" id="UP000770661"/>
    </source>
</evidence>
<dbReference type="Proteomes" id="UP000770661">
    <property type="component" value="Unassembled WGS sequence"/>
</dbReference>
<comment type="caution">
    <text evidence="4">The sequence shown here is derived from an EMBL/GenBank/DDBJ whole genome shotgun (WGS) entry which is preliminary data.</text>
</comment>
<name>A0A8J5CXB6_CHIOP</name>
<organism evidence="4 5">
    <name type="scientific">Chionoecetes opilio</name>
    <name type="common">Atlantic snow crab</name>
    <name type="synonym">Cancer opilio</name>
    <dbReference type="NCBI Taxonomy" id="41210"/>
    <lineage>
        <taxon>Eukaryota</taxon>
        <taxon>Metazoa</taxon>
        <taxon>Ecdysozoa</taxon>
        <taxon>Arthropoda</taxon>
        <taxon>Crustacea</taxon>
        <taxon>Multicrustacea</taxon>
        <taxon>Malacostraca</taxon>
        <taxon>Eumalacostraca</taxon>
        <taxon>Eucarida</taxon>
        <taxon>Decapoda</taxon>
        <taxon>Pleocyemata</taxon>
        <taxon>Brachyura</taxon>
        <taxon>Eubrachyura</taxon>
        <taxon>Majoidea</taxon>
        <taxon>Majidae</taxon>
        <taxon>Chionoecetes</taxon>
    </lineage>
</organism>
<sequence length="758" mass="84079">MSRTGGSLPMTGLRRRTKYHAVTMPSTTPATTTPSSFWERMQCCVFGETGDTQLIQATKDDKYEDCKGILERDETIINAQDEATKQTALHYAAKEGKLEYVELFLEYKANCNAQDSSGNTPLHLAIENGHLDCSKKIMECNNLQINLTNEAQDSPLHLAAKKGHMQIVDMLLDTRADYNAPDSLGNTLIHLAAAGSHLNTFGKLHQLNADEINAINNHGNTPLHLAAQEGNSDIIDLLHNYNANCNLKNHLGDTALHLAVTGGHFNCFTKIMEFNNLEIDLSNNDCSTSLHCAAKAGFSEMLGHLLDQGADCNAQDKSGDTSLHLAVTKGHLQCCEKLLLCSSLRVNEKNKAKLSPLHTAAKLGQRNACDLILQHSGADIDIKNKANKTPLHFAAHKNYHEVIELLLDKGANWKLRDKRTYMPLHYAAEKGFENSCEHLMKAFKKDKNSKTLKLNLKDMKTPLMLAAKGGHHRCCKKLPLHDINKQDNYENTALFYAVEGDYQKTVSFLLEKSADTTIKSKAGRTVLHQAAKNKADECLSYLLNKQNTRDLLSAKVEKSGFTPLHEAINSEALTCAKMLLEHNASFTETCKGGMTPLHLAAKQGDPGICSLLMSYDETAVNKENERQETPLHMAAMHGCKDACKVLIQRGTHVLAKDKDGRTALHLAADREHEQVLTLLMRRGASPYIKDDSGATPLHLAASKGHLKCCQILVNNAKRLIQEEDEENKLSIDKAFENKHDDVFAFLIKCKKRRKEGQR</sequence>
<dbReference type="EMBL" id="JACEEZ010010770">
    <property type="protein sequence ID" value="KAG0721622.1"/>
    <property type="molecule type" value="Genomic_DNA"/>
</dbReference>
<dbReference type="InterPro" id="IPR002110">
    <property type="entry name" value="Ankyrin_rpt"/>
</dbReference>
<dbReference type="Pfam" id="PF12796">
    <property type="entry name" value="Ank_2"/>
    <property type="match status" value="6"/>
</dbReference>
<dbReference type="SMART" id="SM00248">
    <property type="entry name" value="ANK"/>
    <property type="match status" value="19"/>
</dbReference>
<dbReference type="PROSITE" id="PS50297">
    <property type="entry name" value="ANK_REP_REGION"/>
    <property type="match status" value="12"/>
</dbReference>
<accession>A0A8J5CXB6</accession>
<dbReference type="InterPro" id="IPR036770">
    <property type="entry name" value="Ankyrin_rpt-contain_sf"/>
</dbReference>
<protein>
    <submittedName>
        <fullName evidence="4">Ankyrin-1</fullName>
    </submittedName>
</protein>
<dbReference type="Pfam" id="PF13637">
    <property type="entry name" value="Ank_4"/>
    <property type="match status" value="1"/>
</dbReference>
<dbReference type="PRINTS" id="PR01415">
    <property type="entry name" value="ANKYRIN"/>
</dbReference>
<dbReference type="AlphaFoldDB" id="A0A8J5CXB6"/>
<feature type="repeat" description="ANK" evidence="3">
    <location>
        <begin position="352"/>
        <end position="385"/>
    </location>
</feature>
<keyword evidence="5" id="KW-1185">Reference proteome</keyword>
<feature type="repeat" description="ANK" evidence="3">
    <location>
        <begin position="559"/>
        <end position="591"/>
    </location>
</feature>